<evidence type="ECO:0000313" key="8">
    <source>
        <dbReference type="Proteomes" id="UP000749559"/>
    </source>
</evidence>
<evidence type="ECO:0000256" key="5">
    <source>
        <dbReference type="ARBA" id="ARBA00025738"/>
    </source>
</evidence>
<evidence type="ECO:0000256" key="1">
    <source>
        <dbReference type="ARBA" id="ARBA00001913"/>
    </source>
</evidence>
<organism evidence="7 8">
    <name type="scientific">Owenia fusiformis</name>
    <name type="common">Polychaete worm</name>
    <dbReference type="NCBI Taxonomy" id="6347"/>
    <lineage>
        <taxon>Eukaryota</taxon>
        <taxon>Metazoa</taxon>
        <taxon>Spiralia</taxon>
        <taxon>Lophotrochozoa</taxon>
        <taxon>Annelida</taxon>
        <taxon>Polychaeta</taxon>
        <taxon>Sedentaria</taxon>
        <taxon>Canalipalpata</taxon>
        <taxon>Sabellida</taxon>
        <taxon>Oweniida</taxon>
        <taxon>Oweniidae</taxon>
        <taxon>Owenia</taxon>
    </lineage>
</organism>
<dbReference type="Proteomes" id="UP000749559">
    <property type="component" value="Unassembled WGS sequence"/>
</dbReference>
<evidence type="ECO:0000256" key="3">
    <source>
        <dbReference type="ARBA" id="ARBA00022801"/>
    </source>
</evidence>
<comment type="cofactor">
    <cofactor evidence="1 6">
        <name>Ca(2+)</name>
        <dbReference type="ChEBI" id="CHEBI:29108"/>
    </cofactor>
</comment>
<feature type="binding site" evidence="6">
    <location>
        <position position="269"/>
    </location>
    <ligand>
        <name>Ca(2+)</name>
        <dbReference type="ChEBI" id="CHEBI:29108"/>
    </ligand>
</feature>
<feature type="binding site" evidence="6">
    <location>
        <position position="154"/>
    </location>
    <ligand>
        <name>Ca(2+)</name>
        <dbReference type="ChEBI" id="CHEBI:29108"/>
    </ligand>
</feature>
<sequence>MDNMHDWMKAVRTPPQFRVGSAVHIRPAKFVRLMMLVILFSLLLIVCLWPTASDRKRSQTFIRRCKAYPDYNHTYPLTAPRVTPEGTEFRIGIITDLDTDSRVSKDKNTWISYLRYGSLTHDSARKRVTIQWDKAPVTLRSTLSQGGRGMELSELIVFNGKLYTVDDRTGMVYHINGEVIVPWVVLSDGDGSVNKGFKAEWAAVKNEILYVGGLGKEWTTTDGIVQNINPMYVKSIGPYGDVQHHDWQYFYNALRHEAGIDFPGYMIHESGVWSALRNQWVFLPRRASSKHYDEVADERRGTNMIITADEQFKNIDIKRIGPLIPTHGFSSFKFIPLTDDSVIVALKSEEDAGKVATYITAFDLDGHILMEETKIGDFKFEGIEFL</sequence>
<dbReference type="GO" id="GO:0004382">
    <property type="term" value="F:GDP phosphatase activity"/>
    <property type="evidence" value="ECO:0007669"/>
    <property type="project" value="TreeGrafter"/>
</dbReference>
<dbReference type="AlphaFoldDB" id="A0A8J1U9G6"/>
<dbReference type="GO" id="GO:0045134">
    <property type="term" value="F:UDP phosphatase activity"/>
    <property type="evidence" value="ECO:0007669"/>
    <property type="project" value="TreeGrafter"/>
</dbReference>
<comment type="similarity">
    <text evidence="5">Belongs to the apyrase family.</text>
</comment>
<dbReference type="PANTHER" id="PTHR13023">
    <property type="entry name" value="APYRASE"/>
    <property type="match status" value="1"/>
</dbReference>
<keyword evidence="2 6" id="KW-0479">Metal-binding</keyword>
<keyword evidence="8" id="KW-1185">Reference proteome</keyword>
<dbReference type="GO" id="GO:0030166">
    <property type="term" value="P:proteoglycan biosynthetic process"/>
    <property type="evidence" value="ECO:0007669"/>
    <property type="project" value="TreeGrafter"/>
</dbReference>
<dbReference type="GO" id="GO:0005509">
    <property type="term" value="F:calcium ion binding"/>
    <property type="evidence" value="ECO:0007669"/>
    <property type="project" value="InterPro"/>
</dbReference>
<evidence type="ECO:0000256" key="4">
    <source>
        <dbReference type="ARBA" id="ARBA00022837"/>
    </source>
</evidence>
<feature type="binding site" evidence="6">
    <location>
        <position position="153"/>
    </location>
    <ligand>
        <name>Ca(2+)</name>
        <dbReference type="ChEBI" id="CHEBI:29108"/>
    </ligand>
</feature>
<dbReference type="InterPro" id="IPR009283">
    <property type="entry name" value="Apyrase"/>
</dbReference>
<comment type="caution">
    <text evidence="7">The sequence shown here is derived from an EMBL/GenBank/DDBJ whole genome shotgun (WGS) entry which is preliminary data.</text>
</comment>
<protein>
    <submittedName>
        <fullName evidence="7">Uncharacterized protein</fullName>
    </submittedName>
</protein>
<evidence type="ECO:0000313" key="7">
    <source>
        <dbReference type="EMBL" id="CAH1795244.1"/>
    </source>
</evidence>
<dbReference type="Gene3D" id="2.120.10.100">
    <property type="entry name" value="Apyrase"/>
    <property type="match status" value="1"/>
</dbReference>
<accession>A0A8J1U9G6</accession>
<proteinExistence type="inferred from homology"/>
<dbReference type="EMBL" id="CAIIXF020000009">
    <property type="protein sequence ID" value="CAH1795244.1"/>
    <property type="molecule type" value="Genomic_DNA"/>
</dbReference>
<keyword evidence="3" id="KW-0378">Hydrolase</keyword>
<feature type="binding site" evidence="6">
    <location>
        <position position="330"/>
    </location>
    <ligand>
        <name>Ca(2+)</name>
        <dbReference type="ChEBI" id="CHEBI:29108"/>
    </ligand>
</feature>
<dbReference type="Pfam" id="PF06079">
    <property type="entry name" value="Apyrase"/>
    <property type="match status" value="1"/>
</dbReference>
<name>A0A8J1U9G6_OWEFU</name>
<dbReference type="PANTHER" id="PTHR13023:SF3">
    <property type="entry name" value="SOLUBLE CALCIUM-ACTIVATED NUCLEOTIDASE 1"/>
    <property type="match status" value="1"/>
</dbReference>
<feature type="binding site" evidence="6">
    <location>
        <position position="200"/>
    </location>
    <ligand>
        <name>Ca(2+)</name>
        <dbReference type="ChEBI" id="CHEBI:29108"/>
    </ligand>
</feature>
<evidence type="ECO:0000256" key="6">
    <source>
        <dbReference type="PIRSR" id="PIRSR609283-1"/>
    </source>
</evidence>
<dbReference type="FunFam" id="2.120.10.100:FF:000001">
    <property type="entry name" value="Soluble calcium-activated nucleotidase 1"/>
    <property type="match status" value="1"/>
</dbReference>
<dbReference type="InterPro" id="IPR036258">
    <property type="entry name" value="Apyrase_sf"/>
</dbReference>
<reference evidence="7" key="1">
    <citation type="submission" date="2022-03" db="EMBL/GenBank/DDBJ databases">
        <authorList>
            <person name="Martin C."/>
        </authorList>
    </citation>
    <scope>NUCLEOTIDE SEQUENCE</scope>
</reference>
<evidence type="ECO:0000256" key="2">
    <source>
        <dbReference type="ARBA" id="ARBA00022723"/>
    </source>
</evidence>
<gene>
    <name evidence="7" type="ORF">OFUS_LOCUS19812</name>
</gene>
<keyword evidence="4 6" id="KW-0106">Calcium</keyword>
<dbReference type="OrthoDB" id="25028at2759"/>
<dbReference type="SUPFAM" id="SSF101887">
    <property type="entry name" value="Apyrase"/>
    <property type="match status" value="1"/>
</dbReference>
<feature type="binding site" evidence="6">
    <location>
        <position position="381"/>
    </location>
    <ligand>
        <name>Ca(2+)</name>
        <dbReference type="ChEBI" id="CHEBI:29108"/>
    </ligand>
</feature>